<dbReference type="Gene3D" id="3.30.110.40">
    <property type="entry name" value="TusA-like domain"/>
    <property type="match status" value="1"/>
</dbReference>
<proteinExistence type="predicted"/>
<reference evidence="3" key="1">
    <citation type="submission" date="2016-09" db="EMBL/GenBank/DDBJ databases">
        <authorList>
            <person name="Gulvik C.A."/>
        </authorList>
    </citation>
    <scope>NUCLEOTIDE SEQUENCE [LARGE SCALE GENOMIC DNA]</scope>
    <source>
        <strain evidence="3">LMG 8895</strain>
    </source>
</reference>
<dbReference type="InterPro" id="IPR036868">
    <property type="entry name" value="TusA-like_sf"/>
</dbReference>
<dbReference type="Pfam" id="PF01206">
    <property type="entry name" value="TusA"/>
    <property type="match status" value="1"/>
</dbReference>
<accession>A0A1E5GCQ5</accession>
<evidence type="ECO:0000259" key="1">
    <source>
        <dbReference type="Pfam" id="PF01206"/>
    </source>
</evidence>
<sequence>MRIDARTMACPLPVIKTKQALQTHTKVTTVVDNKIAVQNLQKMAAKLNLHCKLVEEADSTYLVTIRQFDSEIATSEVEKVDLKQPTISSYSVVIDTDTMGQGNKPLGQALLKGFVYALTEQSELPEHIIFYNAGAHFVTADSMLLTDLKALKTAGVLIYVCGACVDFYGLQNQIAVGEITNMYHIVELLRLSSKVIKP</sequence>
<organism evidence="2 3">
    <name type="scientific">Enterococcus termitis</name>
    <dbReference type="NCBI Taxonomy" id="332950"/>
    <lineage>
        <taxon>Bacteria</taxon>
        <taxon>Bacillati</taxon>
        <taxon>Bacillota</taxon>
        <taxon>Bacilli</taxon>
        <taxon>Lactobacillales</taxon>
        <taxon>Enterococcaceae</taxon>
        <taxon>Enterococcus</taxon>
    </lineage>
</organism>
<dbReference type="RefSeq" id="WP_069664269.1">
    <property type="nucleotide sequence ID" value="NZ_JBHUJJ010000001.1"/>
</dbReference>
<dbReference type="NCBIfam" id="TIGR03527">
    <property type="entry name" value="selenium_YedF"/>
    <property type="match status" value="1"/>
</dbReference>
<name>A0A1E5GCQ5_9ENTE</name>
<dbReference type="SUPFAM" id="SSF75169">
    <property type="entry name" value="DsrEFH-like"/>
    <property type="match status" value="1"/>
</dbReference>
<feature type="domain" description="UPF0033" evidence="1">
    <location>
        <begin position="2"/>
        <end position="66"/>
    </location>
</feature>
<keyword evidence="3" id="KW-1185">Reference proteome</keyword>
<dbReference type="Pfam" id="PF02635">
    <property type="entry name" value="DsrE"/>
    <property type="match status" value="1"/>
</dbReference>
<dbReference type="InterPro" id="IPR003787">
    <property type="entry name" value="Sulphur_relay_DsrE/F-like"/>
</dbReference>
<comment type="caution">
    <text evidence="2">The sequence shown here is derived from an EMBL/GenBank/DDBJ whole genome shotgun (WGS) entry which is preliminary data.</text>
</comment>
<dbReference type="InterPro" id="IPR027396">
    <property type="entry name" value="DsrEFH-like"/>
</dbReference>
<dbReference type="InterPro" id="IPR019870">
    <property type="entry name" value="Se_metab_YedF"/>
</dbReference>
<dbReference type="AlphaFoldDB" id="A0A1E5GCQ5"/>
<dbReference type="SUPFAM" id="SSF64307">
    <property type="entry name" value="SirA-like"/>
    <property type="match status" value="1"/>
</dbReference>
<gene>
    <name evidence="2" type="ORF">BCR25_08395</name>
</gene>
<dbReference type="Proteomes" id="UP000095094">
    <property type="component" value="Unassembled WGS sequence"/>
</dbReference>
<evidence type="ECO:0000313" key="2">
    <source>
        <dbReference type="EMBL" id="OEG10488.1"/>
    </source>
</evidence>
<protein>
    <recommendedName>
        <fullName evidence="1">UPF0033 domain-containing protein</fullName>
    </recommendedName>
</protein>
<dbReference type="OrthoDB" id="9801500at2"/>
<dbReference type="InterPro" id="IPR001455">
    <property type="entry name" value="TusA-like"/>
</dbReference>
<evidence type="ECO:0000313" key="3">
    <source>
        <dbReference type="Proteomes" id="UP000095094"/>
    </source>
</evidence>
<dbReference type="EMBL" id="MIJY01000043">
    <property type="protein sequence ID" value="OEG10488.1"/>
    <property type="molecule type" value="Genomic_DNA"/>
</dbReference>